<proteinExistence type="predicted"/>
<dbReference type="EMBL" id="BTPU01000084">
    <property type="protein sequence ID" value="GMQ64882.1"/>
    <property type="molecule type" value="Genomic_DNA"/>
</dbReference>
<reference evidence="1" key="1">
    <citation type="submission" date="2023-09" db="EMBL/GenBank/DDBJ databases">
        <title>Vallitalea sediminicola and Vallitalea maricola sp. nov., anaerobic bacteria isolated from marine sediment.</title>
        <authorList>
            <person name="Hirano S."/>
            <person name="Maeda A."/>
            <person name="Terahara T."/>
            <person name="Mori K."/>
            <person name="Hamada M."/>
            <person name="Matsumoto R."/>
            <person name="Kobayashi T."/>
        </authorList>
    </citation>
    <scope>NUCLEOTIDE SEQUENCE</scope>
    <source>
        <strain evidence="1">AN17-2</strain>
    </source>
</reference>
<evidence type="ECO:0000313" key="1">
    <source>
        <dbReference type="EMBL" id="GMQ64882.1"/>
    </source>
</evidence>
<evidence type="ECO:0000313" key="2">
    <source>
        <dbReference type="Proteomes" id="UP001374599"/>
    </source>
</evidence>
<comment type="caution">
    <text evidence="1">The sequence shown here is derived from an EMBL/GenBank/DDBJ whole genome shotgun (WGS) entry which is preliminary data.</text>
</comment>
<name>A0ACB5UQJ4_9FIRM</name>
<keyword evidence="2" id="KW-1185">Reference proteome</keyword>
<gene>
    <name evidence="1" type="ORF">AN2V17_41220</name>
</gene>
<protein>
    <submittedName>
        <fullName evidence="1">Uncharacterized protein</fullName>
    </submittedName>
</protein>
<dbReference type="Proteomes" id="UP001374599">
    <property type="component" value="Unassembled WGS sequence"/>
</dbReference>
<accession>A0ACB5UQJ4</accession>
<sequence>MRFSKKISRRYTYLLLILLLVFSLFNSLPTSANNTTPQPNVIPALREWIGSTGLFTLIPQSRICIDPNYETELLTRMTSFKDEIKLINNDLDLSILTTNNPTDSDIYITLDCQDTNIGTEGYLMDIDNILTIKANTADGAFYGTRSLLQILVADNTKDSIPKGNIKDYPMYEERAFMIDVSRKYFTMDFLRDYVKLMSWFKMNDFHIHWTDDWYDGYWAFRIESTTYPNITATDGSYTKQEVIALQDLGDNYGVTITPEFDSPSHARPYTKIRPDLINTAKGDRYLDLYNPDTYTFMQSIYDEYIPLFRAPDFHIGCDEYDGGGEKYRQYYNTMADYVQNLGKNVRVWTGWHHESGTTVPDSDIIIDVWEGGFDVNNYVNRGNQLINSSGDYLYIVPDTSWLPDLPVLYEQWEPHVFNRAKTNKLTPNHEKLLGAKLHIWLDGKRNIVSQQDCDKLIQPPLKILSEKLWGGKNSNTYEEFVNRTLEVGNAPGINLTPTEQLPPIDPNNLAYNKPVTASSTEDGTFFTPEKAVDRFTTSRWSSNYHDDEFIYVDLLNTYNINKVKLHWEAAFGKKYKIQVSTDAINWIDVYSEIDSDGNEDVINFSGVDARYVKMQGIERATNWGYSIWEFEVYN</sequence>
<organism evidence="1 2">
    <name type="scientific">Vallitalea maricola</name>
    <dbReference type="NCBI Taxonomy" id="3074433"/>
    <lineage>
        <taxon>Bacteria</taxon>
        <taxon>Bacillati</taxon>
        <taxon>Bacillota</taxon>
        <taxon>Clostridia</taxon>
        <taxon>Lachnospirales</taxon>
        <taxon>Vallitaleaceae</taxon>
        <taxon>Vallitalea</taxon>
    </lineage>
</organism>